<feature type="chain" id="PRO_5031115268" evidence="1">
    <location>
        <begin position="23"/>
        <end position="119"/>
    </location>
</feature>
<dbReference type="RefSeq" id="WP_154377882.1">
    <property type="nucleotide sequence ID" value="NZ_WKJJ01000014.1"/>
</dbReference>
<keyword evidence="1" id="KW-0732">Signal</keyword>
<dbReference type="EMBL" id="WKJJ01000014">
    <property type="protein sequence ID" value="MRV74373.1"/>
    <property type="molecule type" value="Genomic_DNA"/>
</dbReference>
<keyword evidence="3" id="KW-1185">Reference proteome</keyword>
<protein>
    <submittedName>
        <fullName evidence="2">Uncharacterized protein</fullName>
    </submittedName>
</protein>
<comment type="caution">
    <text evidence="2">The sequence shown here is derived from an EMBL/GenBank/DDBJ whole genome shotgun (WGS) entry which is preliminary data.</text>
</comment>
<gene>
    <name evidence="2" type="ORF">GJ700_21940</name>
</gene>
<evidence type="ECO:0000313" key="3">
    <source>
        <dbReference type="Proteomes" id="UP000446768"/>
    </source>
</evidence>
<dbReference type="AlphaFoldDB" id="A0A7X2LUX3"/>
<proteinExistence type="predicted"/>
<name>A0A7X2LUX3_9BURK</name>
<organism evidence="2 3">
    <name type="scientific">Pseudoduganella rivuli</name>
    <dbReference type="NCBI Taxonomy" id="2666085"/>
    <lineage>
        <taxon>Bacteria</taxon>
        <taxon>Pseudomonadati</taxon>
        <taxon>Pseudomonadota</taxon>
        <taxon>Betaproteobacteria</taxon>
        <taxon>Burkholderiales</taxon>
        <taxon>Oxalobacteraceae</taxon>
        <taxon>Telluria group</taxon>
        <taxon>Pseudoduganella</taxon>
    </lineage>
</organism>
<evidence type="ECO:0000313" key="2">
    <source>
        <dbReference type="EMBL" id="MRV74373.1"/>
    </source>
</evidence>
<reference evidence="2 3" key="1">
    <citation type="submission" date="2019-11" db="EMBL/GenBank/DDBJ databases">
        <title>Novel species isolated from a subtropical stream in China.</title>
        <authorList>
            <person name="Lu H."/>
        </authorList>
    </citation>
    <scope>NUCLEOTIDE SEQUENCE [LARGE SCALE GENOMIC DNA]</scope>
    <source>
        <strain evidence="2 3">FT92W</strain>
    </source>
</reference>
<feature type="signal peptide" evidence="1">
    <location>
        <begin position="1"/>
        <end position="22"/>
    </location>
</feature>
<dbReference type="Proteomes" id="UP000446768">
    <property type="component" value="Unassembled WGS sequence"/>
</dbReference>
<accession>A0A7X2LUX3</accession>
<sequence length="119" mass="12272">MIRNPAAAALLAGALLCTPATAAISTLKFKVAADDIETSSITCVESTSGGCTVMTGIQGDTSPVTHRIASGGTIELKNPGGRLHYCVALKDRIEWPSCLDGTNAGLLGASRTVNKLLWD</sequence>
<evidence type="ECO:0000256" key="1">
    <source>
        <dbReference type="SAM" id="SignalP"/>
    </source>
</evidence>